<dbReference type="EMBL" id="JBDFQZ010000011">
    <property type="protein sequence ID" value="KAK9676307.1"/>
    <property type="molecule type" value="Genomic_DNA"/>
</dbReference>
<dbReference type="InterPro" id="IPR028871">
    <property type="entry name" value="BlueCu_1_BS"/>
</dbReference>
<feature type="transmembrane region" description="Helical" evidence="4">
    <location>
        <begin position="163"/>
        <end position="186"/>
    </location>
</feature>
<dbReference type="InterPro" id="IPR008972">
    <property type="entry name" value="Cupredoxin"/>
</dbReference>
<gene>
    <name evidence="7" type="ORF">RND81_11G068100</name>
</gene>
<dbReference type="PROSITE" id="PS51485">
    <property type="entry name" value="PHYTOCYANIN"/>
    <property type="match status" value="1"/>
</dbReference>
<proteinExistence type="predicted"/>
<accession>A0AAW1HHS0</accession>
<dbReference type="GO" id="GO:0005886">
    <property type="term" value="C:plasma membrane"/>
    <property type="evidence" value="ECO:0007669"/>
    <property type="project" value="TreeGrafter"/>
</dbReference>
<dbReference type="InterPro" id="IPR003245">
    <property type="entry name" value="Phytocyanin_dom"/>
</dbReference>
<dbReference type="PANTHER" id="PTHR33021">
    <property type="entry name" value="BLUE COPPER PROTEIN"/>
    <property type="match status" value="1"/>
</dbReference>
<dbReference type="GO" id="GO:0009055">
    <property type="term" value="F:electron transfer activity"/>
    <property type="evidence" value="ECO:0007669"/>
    <property type="project" value="InterPro"/>
</dbReference>
<dbReference type="GO" id="GO:0046872">
    <property type="term" value="F:metal ion binding"/>
    <property type="evidence" value="ECO:0007669"/>
    <property type="project" value="UniProtKB-KW"/>
</dbReference>
<keyword evidence="5" id="KW-0732">Signal</keyword>
<feature type="domain" description="Phytocyanin" evidence="6">
    <location>
        <begin position="21"/>
        <end position="114"/>
    </location>
</feature>
<feature type="compositionally biased region" description="Low complexity" evidence="3">
    <location>
        <begin position="115"/>
        <end position="132"/>
    </location>
</feature>
<protein>
    <recommendedName>
        <fullName evidence="6">Phytocyanin domain-containing protein</fullName>
    </recommendedName>
</protein>
<organism evidence="7 8">
    <name type="scientific">Saponaria officinalis</name>
    <name type="common">Common soapwort</name>
    <name type="synonym">Lychnis saponaria</name>
    <dbReference type="NCBI Taxonomy" id="3572"/>
    <lineage>
        <taxon>Eukaryota</taxon>
        <taxon>Viridiplantae</taxon>
        <taxon>Streptophyta</taxon>
        <taxon>Embryophyta</taxon>
        <taxon>Tracheophyta</taxon>
        <taxon>Spermatophyta</taxon>
        <taxon>Magnoliopsida</taxon>
        <taxon>eudicotyledons</taxon>
        <taxon>Gunneridae</taxon>
        <taxon>Pentapetalae</taxon>
        <taxon>Caryophyllales</taxon>
        <taxon>Caryophyllaceae</taxon>
        <taxon>Caryophylleae</taxon>
        <taxon>Saponaria</taxon>
    </lineage>
</organism>
<evidence type="ECO:0000313" key="7">
    <source>
        <dbReference type="EMBL" id="KAK9676307.1"/>
    </source>
</evidence>
<reference evidence="7" key="1">
    <citation type="submission" date="2024-03" db="EMBL/GenBank/DDBJ databases">
        <title>WGS assembly of Saponaria officinalis var. Norfolk2.</title>
        <authorList>
            <person name="Jenkins J."/>
            <person name="Shu S."/>
            <person name="Grimwood J."/>
            <person name="Barry K."/>
            <person name="Goodstein D."/>
            <person name="Schmutz J."/>
            <person name="Leebens-Mack J."/>
            <person name="Osbourn A."/>
        </authorList>
    </citation>
    <scope>NUCLEOTIDE SEQUENCE [LARGE SCALE GENOMIC DNA]</scope>
    <source>
        <strain evidence="7">JIC</strain>
    </source>
</reference>
<dbReference type="PROSITE" id="PS00196">
    <property type="entry name" value="COPPER_BLUE"/>
    <property type="match status" value="1"/>
</dbReference>
<dbReference type="Pfam" id="PF02298">
    <property type="entry name" value="Cu_bind_like"/>
    <property type="match status" value="1"/>
</dbReference>
<dbReference type="SUPFAM" id="SSF49503">
    <property type="entry name" value="Cupredoxins"/>
    <property type="match status" value="1"/>
</dbReference>
<evidence type="ECO:0000256" key="2">
    <source>
        <dbReference type="ARBA" id="ARBA00023008"/>
    </source>
</evidence>
<keyword evidence="4" id="KW-1133">Transmembrane helix</keyword>
<keyword evidence="2" id="KW-0186">Copper</keyword>
<evidence type="ECO:0000256" key="1">
    <source>
        <dbReference type="ARBA" id="ARBA00022723"/>
    </source>
</evidence>
<dbReference type="Proteomes" id="UP001443914">
    <property type="component" value="Unassembled WGS sequence"/>
</dbReference>
<feature type="chain" id="PRO_5043934654" description="Phytocyanin domain-containing protein" evidence="5">
    <location>
        <begin position="22"/>
        <end position="188"/>
    </location>
</feature>
<evidence type="ECO:0000259" key="6">
    <source>
        <dbReference type="PROSITE" id="PS51485"/>
    </source>
</evidence>
<dbReference type="CDD" id="cd04216">
    <property type="entry name" value="Phytocyanin"/>
    <property type="match status" value="1"/>
</dbReference>
<feature type="region of interest" description="Disordered" evidence="3">
    <location>
        <begin position="113"/>
        <end position="163"/>
    </location>
</feature>
<comment type="caution">
    <text evidence="7">The sequence shown here is derived from an EMBL/GenBank/DDBJ whole genome shotgun (WGS) entry which is preliminary data.</text>
</comment>
<evidence type="ECO:0000256" key="4">
    <source>
        <dbReference type="SAM" id="Phobius"/>
    </source>
</evidence>
<feature type="signal peptide" evidence="5">
    <location>
        <begin position="1"/>
        <end position="21"/>
    </location>
</feature>
<dbReference type="InterPro" id="IPR039391">
    <property type="entry name" value="Phytocyanin-like"/>
</dbReference>
<dbReference type="AlphaFoldDB" id="A0AAW1HHS0"/>
<name>A0AAW1HHS0_SAPOF</name>
<dbReference type="Gene3D" id="2.60.40.420">
    <property type="entry name" value="Cupredoxins - blue copper proteins"/>
    <property type="match status" value="1"/>
</dbReference>
<evidence type="ECO:0000256" key="5">
    <source>
        <dbReference type="SAM" id="SignalP"/>
    </source>
</evidence>
<sequence length="188" mass="19435">MAFATAFLVMLLAAPFAFANAQTTIDWTLGKDYSAYSTQSFKPGGTILFNYDSSLHNVLVVSKNDYGNCNTGNPIQTFSDGNTSITLQQGAMYFICGTPGHCVAGMKLQVNAADSSTSNPTAPTPTKSTPTTHSMAKSTPTSVVSGPATSPAPSPQNGSSSGAVGLSSGSHMLFAVPLLLVALFGFMF</sequence>
<evidence type="ECO:0000313" key="8">
    <source>
        <dbReference type="Proteomes" id="UP001443914"/>
    </source>
</evidence>
<feature type="compositionally biased region" description="Polar residues" evidence="3">
    <location>
        <begin position="133"/>
        <end position="148"/>
    </location>
</feature>
<keyword evidence="1" id="KW-0479">Metal-binding</keyword>
<dbReference type="PANTHER" id="PTHR33021:SF350">
    <property type="entry name" value="UCLACYANIN-2"/>
    <property type="match status" value="1"/>
</dbReference>
<keyword evidence="4" id="KW-0812">Transmembrane</keyword>
<evidence type="ECO:0000256" key="3">
    <source>
        <dbReference type="SAM" id="MobiDB-lite"/>
    </source>
</evidence>
<keyword evidence="8" id="KW-1185">Reference proteome</keyword>
<keyword evidence="4" id="KW-0472">Membrane</keyword>